<dbReference type="AlphaFoldDB" id="A0A7C3WKG9"/>
<organism evidence="3">
    <name type="scientific">Desulfobacca acetoxidans</name>
    <dbReference type="NCBI Taxonomy" id="60893"/>
    <lineage>
        <taxon>Bacteria</taxon>
        <taxon>Pseudomonadati</taxon>
        <taxon>Thermodesulfobacteriota</taxon>
        <taxon>Desulfobaccia</taxon>
        <taxon>Desulfobaccales</taxon>
        <taxon>Desulfobaccaceae</taxon>
        <taxon>Desulfobacca</taxon>
    </lineage>
</organism>
<dbReference type="InterPro" id="IPR010791">
    <property type="entry name" value="AttH_dom"/>
</dbReference>
<dbReference type="InterPro" id="IPR023374">
    <property type="entry name" value="AttH-like_dom_sf"/>
</dbReference>
<protein>
    <submittedName>
        <fullName evidence="3">Carotenoid 1,2-hydratase</fullName>
    </submittedName>
</protein>
<evidence type="ECO:0000259" key="2">
    <source>
        <dbReference type="Pfam" id="PF07143"/>
    </source>
</evidence>
<comment type="caution">
    <text evidence="3">The sequence shown here is derived from an EMBL/GenBank/DDBJ whole genome shotgun (WGS) entry which is preliminary data.</text>
</comment>
<dbReference type="EMBL" id="DTHB01000053">
    <property type="protein sequence ID" value="HGB15491.1"/>
    <property type="molecule type" value="Genomic_DNA"/>
</dbReference>
<dbReference type="Pfam" id="PF07143">
    <property type="entry name" value="CrtC"/>
    <property type="match status" value="1"/>
</dbReference>
<sequence length="370" mass="40794">MHTLRKLMGLLALLLFLSPGGLTASRTQDFQTAQPGRAFRFPEDHGAHPDFKTEWWYYSGHLKSAEGRKFGYQLTFFRVALAKPDLAAKSVWAAHTVYFAHLALADVSRQKFTFREKAQRGALGLAGAETGRLMVWVDDWKAELQGEAHHLRAAADNLGINLTLVPLKPPILHGDGGYSRKSASCPVASHYYSIPRLATRGQITLNREVLEVEGTSWLDREFGSGQMAENQAGWDWFALQLADGADLMLYLLRLKDGGIDPASSGTFIDSQGRAHHLNLADFTVQVAATWTSPHSRATYPAKWEIALPARGYRLTLTPTLADQELTTGGQARLIYWEGQVEVSGKKNGQPLNGRGYVELTGYAGPLGGRF</sequence>
<dbReference type="SUPFAM" id="SSF159245">
    <property type="entry name" value="AttH-like"/>
    <property type="match status" value="1"/>
</dbReference>
<evidence type="ECO:0000313" key="3">
    <source>
        <dbReference type="EMBL" id="HGB15491.1"/>
    </source>
</evidence>
<gene>
    <name evidence="3" type="ORF">ENV62_09695</name>
</gene>
<accession>A0A7C3WKG9</accession>
<reference evidence="3" key="1">
    <citation type="journal article" date="2020" name="mSystems">
        <title>Genome- and Community-Level Interaction Insights into Carbon Utilization and Element Cycling Functions of Hydrothermarchaeota in Hydrothermal Sediment.</title>
        <authorList>
            <person name="Zhou Z."/>
            <person name="Liu Y."/>
            <person name="Xu W."/>
            <person name="Pan J."/>
            <person name="Luo Z.H."/>
            <person name="Li M."/>
        </authorList>
    </citation>
    <scope>NUCLEOTIDE SEQUENCE [LARGE SCALE GENOMIC DNA]</scope>
    <source>
        <strain evidence="3">SpSt-776</strain>
    </source>
</reference>
<dbReference type="PANTHER" id="PTHR38591:SF1">
    <property type="entry name" value="BLL1000 PROTEIN"/>
    <property type="match status" value="1"/>
</dbReference>
<feature type="domain" description="AttH" evidence="2">
    <location>
        <begin position="53"/>
        <end position="224"/>
    </location>
</feature>
<name>A0A7C3WKG9_9BACT</name>
<feature type="chain" id="PRO_5028108655" evidence="1">
    <location>
        <begin position="25"/>
        <end position="370"/>
    </location>
</feature>
<dbReference type="PANTHER" id="PTHR38591">
    <property type="entry name" value="HYDROLASE"/>
    <property type="match status" value="1"/>
</dbReference>
<dbReference type="Gene3D" id="2.40.370.10">
    <property type="entry name" value="AttH-like domain"/>
    <property type="match status" value="2"/>
</dbReference>
<dbReference type="Pfam" id="PF17186">
    <property type="entry name" value="Lipocalin_9"/>
    <property type="match status" value="1"/>
</dbReference>
<proteinExistence type="predicted"/>
<evidence type="ECO:0000256" key="1">
    <source>
        <dbReference type="SAM" id="SignalP"/>
    </source>
</evidence>
<feature type="signal peptide" evidence="1">
    <location>
        <begin position="1"/>
        <end position="24"/>
    </location>
</feature>
<keyword evidence="1" id="KW-0732">Signal</keyword>